<dbReference type="AlphaFoldDB" id="A0A9P0FLJ2"/>
<dbReference type="InterPro" id="IPR036179">
    <property type="entry name" value="Ig-like_dom_sf"/>
</dbReference>
<organism evidence="5 6">
    <name type="scientific">Brassicogethes aeneus</name>
    <name type="common">Rape pollen beetle</name>
    <name type="synonym">Meligethes aeneus</name>
    <dbReference type="NCBI Taxonomy" id="1431903"/>
    <lineage>
        <taxon>Eukaryota</taxon>
        <taxon>Metazoa</taxon>
        <taxon>Ecdysozoa</taxon>
        <taxon>Arthropoda</taxon>
        <taxon>Hexapoda</taxon>
        <taxon>Insecta</taxon>
        <taxon>Pterygota</taxon>
        <taxon>Neoptera</taxon>
        <taxon>Endopterygota</taxon>
        <taxon>Coleoptera</taxon>
        <taxon>Polyphaga</taxon>
        <taxon>Cucujiformia</taxon>
        <taxon>Nitidulidae</taxon>
        <taxon>Meligethinae</taxon>
        <taxon>Brassicogethes</taxon>
    </lineage>
</organism>
<dbReference type="InterPro" id="IPR013783">
    <property type="entry name" value="Ig-like_fold"/>
</dbReference>
<dbReference type="PROSITE" id="PS50835">
    <property type="entry name" value="IG_LIKE"/>
    <property type="match status" value="1"/>
</dbReference>
<dbReference type="Pfam" id="PF07686">
    <property type="entry name" value="V-set"/>
    <property type="match status" value="1"/>
</dbReference>
<dbReference type="Gene3D" id="2.60.40.10">
    <property type="entry name" value="Immunoglobulins"/>
    <property type="match status" value="1"/>
</dbReference>
<protein>
    <recommendedName>
        <fullName evidence="4">Ig-like domain-containing protein</fullName>
    </recommendedName>
</protein>
<gene>
    <name evidence="5" type="ORF">MELIAE_LOCUS9622</name>
</gene>
<feature type="region of interest" description="Disordered" evidence="1">
    <location>
        <begin position="179"/>
        <end position="206"/>
    </location>
</feature>
<dbReference type="InterPro" id="IPR003599">
    <property type="entry name" value="Ig_sub"/>
</dbReference>
<keyword evidence="2" id="KW-1133">Transmembrane helix</keyword>
<dbReference type="OrthoDB" id="10258440at2759"/>
<keyword evidence="2" id="KW-0812">Transmembrane</keyword>
<dbReference type="Proteomes" id="UP001154078">
    <property type="component" value="Chromosome 6"/>
</dbReference>
<evidence type="ECO:0000256" key="2">
    <source>
        <dbReference type="SAM" id="Phobius"/>
    </source>
</evidence>
<evidence type="ECO:0000256" key="3">
    <source>
        <dbReference type="SAM" id="SignalP"/>
    </source>
</evidence>
<feature type="transmembrane region" description="Helical" evidence="2">
    <location>
        <begin position="140"/>
        <end position="161"/>
    </location>
</feature>
<feature type="chain" id="PRO_5040404437" description="Ig-like domain-containing protein" evidence="3">
    <location>
        <begin position="24"/>
        <end position="236"/>
    </location>
</feature>
<evidence type="ECO:0000313" key="6">
    <source>
        <dbReference type="Proteomes" id="UP001154078"/>
    </source>
</evidence>
<name>A0A9P0FLJ2_BRAAE</name>
<dbReference type="InterPro" id="IPR013106">
    <property type="entry name" value="Ig_V-set"/>
</dbReference>
<feature type="compositionally biased region" description="Acidic residues" evidence="1">
    <location>
        <begin position="179"/>
        <end position="188"/>
    </location>
</feature>
<proteinExistence type="predicted"/>
<sequence length="236" mass="26581">MILPVGCTTLSKVLLILIAGVDCMPAVFDLNGLATMEVPYGGDVVIACRSNDQNHNFWYWNVPNKDIIISATNTDYDQSKFRFAILSGNLTVKSLSTSDEGIYSCVSQGIRENGISINKTRIVVLKDWEEVYDNDPTVNLFRIVIAIAILAILAMGSYLIYKIWRDRYRFPSYLQEVDNEEDDDDSAEELFRAPGPSRTTSKREGNIVLNKDDDLEFENPTISTDFTSILDRANDK</sequence>
<keyword evidence="3" id="KW-0732">Signal</keyword>
<reference evidence="5" key="1">
    <citation type="submission" date="2021-12" db="EMBL/GenBank/DDBJ databases">
        <authorList>
            <person name="King R."/>
        </authorList>
    </citation>
    <scope>NUCLEOTIDE SEQUENCE</scope>
</reference>
<dbReference type="SMART" id="SM00409">
    <property type="entry name" value="IG"/>
    <property type="match status" value="1"/>
</dbReference>
<dbReference type="SUPFAM" id="SSF48726">
    <property type="entry name" value="Immunoglobulin"/>
    <property type="match status" value="1"/>
</dbReference>
<keyword evidence="6" id="KW-1185">Reference proteome</keyword>
<evidence type="ECO:0000256" key="1">
    <source>
        <dbReference type="SAM" id="MobiDB-lite"/>
    </source>
</evidence>
<dbReference type="EMBL" id="OV121137">
    <property type="protein sequence ID" value="CAH0559553.1"/>
    <property type="molecule type" value="Genomic_DNA"/>
</dbReference>
<evidence type="ECO:0000259" key="4">
    <source>
        <dbReference type="PROSITE" id="PS50835"/>
    </source>
</evidence>
<keyword evidence="2" id="KW-0472">Membrane</keyword>
<feature type="signal peptide" evidence="3">
    <location>
        <begin position="1"/>
        <end position="23"/>
    </location>
</feature>
<evidence type="ECO:0000313" key="5">
    <source>
        <dbReference type="EMBL" id="CAH0559553.1"/>
    </source>
</evidence>
<dbReference type="InterPro" id="IPR007110">
    <property type="entry name" value="Ig-like_dom"/>
</dbReference>
<accession>A0A9P0FLJ2</accession>
<feature type="domain" description="Ig-like" evidence="4">
    <location>
        <begin position="25"/>
        <end position="116"/>
    </location>
</feature>